<accession>A0A1J9V1N8</accession>
<evidence type="ECO:0000313" key="1">
    <source>
        <dbReference type="EMBL" id="OJD75435.1"/>
    </source>
</evidence>
<proteinExistence type="predicted"/>
<protein>
    <submittedName>
        <fullName evidence="1">Uncharacterized protein</fullName>
    </submittedName>
</protein>
<sequence length="62" mass="7072">MLLGIIGSLLNSNENDEEKIIESAVNVLSKCLSLEKLRNKNLFYLSPFCTRTVYIGTPYELY</sequence>
<dbReference type="EMBL" id="MAOI01000102">
    <property type="protein sequence ID" value="OJD75435.1"/>
    <property type="molecule type" value="Genomic_DNA"/>
</dbReference>
<dbReference type="Proteomes" id="UP000182788">
    <property type="component" value="Unassembled WGS sequence"/>
</dbReference>
<evidence type="ECO:0000313" key="2">
    <source>
        <dbReference type="Proteomes" id="UP000182788"/>
    </source>
</evidence>
<comment type="caution">
    <text evidence="1">The sequence shown here is derived from an EMBL/GenBank/DDBJ whole genome shotgun (WGS) entry which is preliminary data.</text>
</comment>
<gene>
    <name evidence="1" type="ORF">BAU28_16815</name>
</gene>
<organism evidence="1 2">
    <name type="scientific">Bacillus paramycoides</name>
    <dbReference type="NCBI Taxonomy" id="2026194"/>
    <lineage>
        <taxon>Bacteria</taxon>
        <taxon>Bacillati</taxon>
        <taxon>Bacillota</taxon>
        <taxon>Bacilli</taxon>
        <taxon>Bacillales</taxon>
        <taxon>Bacillaceae</taxon>
        <taxon>Bacillus</taxon>
        <taxon>Bacillus cereus group</taxon>
    </lineage>
</organism>
<reference evidence="1 2" key="1">
    <citation type="submission" date="2016-06" db="EMBL/GenBank/DDBJ databases">
        <title>First insights into the genetic diversity and population structure of in the Bacillus cereus group bacteria from diverse marine environments.</title>
        <authorList>
            <person name="Liu Y."/>
            <person name="Lai Q."/>
            <person name="Shao Z."/>
        </authorList>
    </citation>
    <scope>NUCLEOTIDE SEQUENCE [LARGE SCALE GENOMIC DNA]</scope>
    <source>
        <strain evidence="1 2">NH24A2</strain>
    </source>
</reference>
<name>A0A1J9V1N8_9BACI</name>
<dbReference type="AlphaFoldDB" id="A0A1J9V1N8"/>